<protein>
    <submittedName>
        <fullName evidence="1">Uncharacterized protein</fullName>
    </submittedName>
</protein>
<dbReference type="Proteomes" id="UP000224898">
    <property type="component" value="Segment"/>
</dbReference>
<dbReference type="GeneID" id="55601422"/>
<dbReference type="RefSeq" id="YP_009831733.1">
    <property type="nucleotide sequence ID" value="NC_048650.1"/>
</dbReference>
<dbReference type="KEGG" id="vg:55601422"/>
<evidence type="ECO:0000313" key="2">
    <source>
        <dbReference type="Proteomes" id="UP000224898"/>
    </source>
</evidence>
<proteinExistence type="predicted"/>
<name>A0A1J0GVR9_9CAUD</name>
<evidence type="ECO:0000313" key="1">
    <source>
        <dbReference type="EMBL" id="APC46270.1"/>
    </source>
</evidence>
<sequence>MPGYNECGIYDPRCVKGTCNHPTNPRNSGMQCRTMPAQRPCRTGGCTRPECSRARLSASAFQAGMVTDTTSGTNIGSVPPQVDVIKSREEEPTYSLTGLTRANLRTLERALRARERDAKVGDDYAELRTLRDMVCDLL</sequence>
<dbReference type="EMBL" id="KX925554">
    <property type="protein sequence ID" value="APC46270.1"/>
    <property type="molecule type" value="Genomic_DNA"/>
</dbReference>
<keyword evidence="2" id="KW-1185">Reference proteome</keyword>
<accession>A0A1J0GVR9</accession>
<reference evidence="1 2" key="1">
    <citation type="submission" date="2016-09" db="EMBL/GenBank/DDBJ databases">
        <title>Complete Genome Sequence of Streptomyces 5a phage BRock.</title>
        <authorList>
            <person name="Crossman A."/>
            <person name="Baron S."/>
            <person name="Jamdagni P."/>
            <person name="Khatri P."/>
            <person name="Sharma D."/>
            <person name="Pandey M."/>
            <person name="Goyal S."/>
            <person name="Kumar S."/>
            <person name="Phogat A."/>
            <person name="Chawla G."/>
            <person name="Pasricha M."/>
            <person name="Gupta K."/>
            <person name="Bazzad D."/>
            <person name="Aggarwal V."/>
            <person name="Poughat A."/>
            <person name="Singh K."/>
            <person name="Rana P."/>
            <person name="Gautam R."/>
            <person name="Sharma V."/>
            <person name="Tyagi D."/>
            <person name="Shahi A."/>
            <person name="Jangra N."/>
            <person name="Malik M."/>
            <person name="Sidhu P.K."/>
            <person name="Malik S."/>
            <person name="Ghalyan Y."/>
            <person name="Sharma S.S."/>
            <person name="Malik A."/>
            <person name="Chuttani R."/>
            <person name="Bamal N."/>
            <person name="Bhadula D."/>
            <person name="Batra A."/>
            <person name="Temple L."/>
            <person name="Nehra K."/>
        </authorList>
    </citation>
    <scope>NUCLEOTIDE SEQUENCE [LARGE SCALE GENOMIC DNA]</scope>
</reference>
<organism evidence="1 2">
    <name type="scientific">Streptomyces phage BRock</name>
    <dbReference type="NCBI Taxonomy" id="1913591"/>
    <lineage>
        <taxon>Viruses</taxon>
        <taxon>Duplodnaviria</taxon>
        <taxon>Heunggongvirae</taxon>
        <taxon>Uroviricota</taxon>
        <taxon>Caudoviricetes</taxon>
        <taxon>Borockvirus</taxon>
        <taxon>Borockvirus brock</taxon>
    </lineage>
</organism>